<feature type="chain" id="PRO_5042862151" evidence="1">
    <location>
        <begin position="19"/>
        <end position="249"/>
    </location>
</feature>
<keyword evidence="1" id="KW-0732">Signal</keyword>
<proteinExistence type="predicted"/>
<evidence type="ECO:0000313" key="2">
    <source>
        <dbReference type="EMBL" id="KAK3208634.1"/>
    </source>
</evidence>
<reference evidence="2 3" key="1">
    <citation type="submission" date="2021-02" db="EMBL/GenBank/DDBJ databases">
        <title>Genome assembly of Pseudopithomyces chartarum.</title>
        <authorList>
            <person name="Jauregui R."/>
            <person name="Singh J."/>
            <person name="Voisey C."/>
        </authorList>
    </citation>
    <scope>NUCLEOTIDE SEQUENCE [LARGE SCALE GENOMIC DNA]</scope>
    <source>
        <strain evidence="2 3">AGR01</strain>
    </source>
</reference>
<dbReference type="EMBL" id="WVTA01000007">
    <property type="protein sequence ID" value="KAK3208634.1"/>
    <property type="molecule type" value="Genomic_DNA"/>
</dbReference>
<gene>
    <name evidence="2" type="ORF">GRF29_77g1454097</name>
</gene>
<protein>
    <submittedName>
        <fullName evidence="2">Uncharacterized protein</fullName>
    </submittedName>
</protein>
<evidence type="ECO:0000256" key="1">
    <source>
        <dbReference type="SAM" id="SignalP"/>
    </source>
</evidence>
<organism evidence="2 3">
    <name type="scientific">Pseudopithomyces chartarum</name>
    <dbReference type="NCBI Taxonomy" id="1892770"/>
    <lineage>
        <taxon>Eukaryota</taxon>
        <taxon>Fungi</taxon>
        <taxon>Dikarya</taxon>
        <taxon>Ascomycota</taxon>
        <taxon>Pezizomycotina</taxon>
        <taxon>Dothideomycetes</taxon>
        <taxon>Pleosporomycetidae</taxon>
        <taxon>Pleosporales</taxon>
        <taxon>Massarineae</taxon>
        <taxon>Didymosphaeriaceae</taxon>
        <taxon>Pseudopithomyces</taxon>
    </lineage>
</organism>
<keyword evidence="3" id="KW-1185">Reference proteome</keyword>
<dbReference type="AlphaFoldDB" id="A0AAN6LZT7"/>
<comment type="caution">
    <text evidence="2">The sequence shown here is derived from an EMBL/GenBank/DDBJ whole genome shotgun (WGS) entry which is preliminary data.</text>
</comment>
<accession>A0AAN6LZT7</accession>
<dbReference type="Proteomes" id="UP001280581">
    <property type="component" value="Unassembled WGS sequence"/>
</dbReference>
<feature type="signal peptide" evidence="1">
    <location>
        <begin position="1"/>
        <end position="18"/>
    </location>
</feature>
<sequence>MPSTKLLFAIALFTAAYALPTPQLAGTGAAANSVLSSTDNGVGFGIENAEDNTAALVNSLKGSVPLARRQGAGTGAAANSILSSTDNGVGFGVENAEDNTAALINSVKSGVPARRSRRQLDKVANGAQALSNAVGTGGATTSTTGELDTIDGETTGGQANLGAQVGDAEASTLESVGSAIPKRQLDKIAKGAQAVSNAVGTGAVTSSTTNGLVSIDGTTTSGQAAVGAAVGDTEAGTLEAAGSSVPTSV</sequence>
<name>A0AAN6LZT7_9PLEO</name>
<evidence type="ECO:0000313" key="3">
    <source>
        <dbReference type="Proteomes" id="UP001280581"/>
    </source>
</evidence>